<dbReference type="AlphaFoldDB" id="A0A285PH81"/>
<accession>A0A285PH81</accession>
<reference evidence="1 2" key="1">
    <citation type="submission" date="2017-09" db="EMBL/GenBank/DDBJ databases">
        <authorList>
            <person name="Ehlers B."/>
            <person name="Leendertz F.H."/>
        </authorList>
    </citation>
    <scope>NUCLEOTIDE SEQUENCE [LARGE SCALE GENOMIC DNA]</scope>
    <source>
        <strain evidence="1 2">DSM 18289</strain>
    </source>
</reference>
<dbReference type="Proteomes" id="UP000219439">
    <property type="component" value="Unassembled WGS sequence"/>
</dbReference>
<proteinExistence type="predicted"/>
<keyword evidence="2" id="KW-1185">Reference proteome</keyword>
<protein>
    <submittedName>
        <fullName evidence="1">Uncharacterized protein</fullName>
    </submittedName>
</protein>
<gene>
    <name evidence="1" type="ORF">SAMN06265368_3713</name>
</gene>
<evidence type="ECO:0000313" key="1">
    <source>
        <dbReference type="EMBL" id="SNZ20607.1"/>
    </source>
</evidence>
<dbReference type="EMBL" id="OBEL01000005">
    <property type="protein sequence ID" value="SNZ20607.1"/>
    <property type="molecule type" value="Genomic_DNA"/>
</dbReference>
<sequence length="334" mass="37140">MLGSPAQAQDNKIALKLFGQNILEGYNACQFALWQHNRNPKKDKYSYVFFAPFNDGEELPGWMKIGKDVIALSRVDRIRAGGQRIEHIRLYEDKESGHRVLMEFKKQHLSGDDIIIDDAKLTIIRKGRFPFISNTKGHISCPQLDHQSAADAPAPAPTPSVQQARLSGDAISLSGPQEFSGLKGVPSALLKALRQQAPNCEPQNTPGFGERYAISSDMTLWALPCNLYARTGTTVFMVALNDMPQHGVVLPIFDVDSSEERQEVPNPQVISRSAVLSFTDWGQDDSCGIHWRYQLRAVEGEAVEFQLLEKRAKTSCDGKVMEPASFPLKFSARP</sequence>
<name>A0A285PH81_9HYPH</name>
<organism evidence="1 2">
    <name type="scientific">Cohaesibacter gelatinilyticus</name>
    <dbReference type="NCBI Taxonomy" id="372072"/>
    <lineage>
        <taxon>Bacteria</taxon>
        <taxon>Pseudomonadati</taxon>
        <taxon>Pseudomonadota</taxon>
        <taxon>Alphaproteobacteria</taxon>
        <taxon>Hyphomicrobiales</taxon>
        <taxon>Cohaesibacteraceae</taxon>
    </lineage>
</organism>
<evidence type="ECO:0000313" key="2">
    <source>
        <dbReference type="Proteomes" id="UP000219439"/>
    </source>
</evidence>